<name>A0A3N6U7Y4_BRACR</name>
<dbReference type="EMBL" id="QGKW02001940">
    <property type="protein sequence ID" value="KAF2557857.1"/>
    <property type="molecule type" value="Genomic_DNA"/>
</dbReference>
<gene>
    <name evidence="1" type="ORF">F2Q68_00016726</name>
</gene>
<evidence type="ECO:0000313" key="2">
    <source>
        <dbReference type="Proteomes" id="UP000712281"/>
    </source>
</evidence>
<proteinExistence type="predicted"/>
<evidence type="ECO:0000313" key="1">
    <source>
        <dbReference type="EMBL" id="KAF2557857.1"/>
    </source>
</evidence>
<dbReference type="Proteomes" id="UP000712281">
    <property type="component" value="Unassembled WGS sequence"/>
</dbReference>
<protein>
    <submittedName>
        <fullName evidence="1">Uncharacterized protein</fullName>
    </submittedName>
</protein>
<organism evidence="1 2">
    <name type="scientific">Brassica cretica</name>
    <name type="common">Mustard</name>
    <dbReference type="NCBI Taxonomy" id="69181"/>
    <lineage>
        <taxon>Eukaryota</taxon>
        <taxon>Viridiplantae</taxon>
        <taxon>Streptophyta</taxon>
        <taxon>Embryophyta</taxon>
        <taxon>Tracheophyta</taxon>
        <taxon>Spermatophyta</taxon>
        <taxon>Magnoliopsida</taxon>
        <taxon>eudicotyledons</taxon>
        <taxon>Gunneridae</taxon>
        <taxon>Pentapetalae</taxon>
        <taxon>rosids</taxon>
        <taxon>malvids</taxon>
        <taxon>Brassicales</taxon>
        <taxon>Brassicaceae</taxon>
        <taxon>Brassiceae</taxon>
        <taxon>Brassica</taxon>
    </lineage>
</organism>
<sequence length="113" mass="12647">MGAWWSRCLVGDFGLCAQFEDGGIYEWSRDGGAIFGDGGFLEMSLPLMRSLLDSEGFGVQVFLDPALWPRVSSDGVSMTVTERWLVWTHGRRKITTTGLVDLRCSSELKLYFT</sequence>
<dbReference type="AlphaFoldDB" id="A0A3N6U7Y4"/>
<accession>A0A3N6U7Y4</accession>
<comment type="caution">
    <text evidence="1">The sequence shown here is derived from an EMBL/GenBank/DDBJ whole genome shotgun (WGS) entry which is preliminary data.</text>
</comment>
<reference evidence="1" key="1">
    <citation type="submission" date="2019-12" db="EMBL/GenBank/DDBJ databases">
        <title>Genome sequencing and annotation of Brassica cretica.</title>
        <authorList>
            <person name="Studholme D.J."/>
            <person name="Sarris P.F."/>
        </authorList>
    </citation>
    <scope>NUCLEOTIDE SEQUENCE</scope>
    <source>
        <strain evidence="1">PFS-001/15</strain>
        <tissue evidence="1">Leaf</tissue>
    </source>
</reference>
<dbReference type="OrthoDB" id="10340463at2759"/>